<comment type="caution">
    <text evidence="1">The sequence shown here is derived from an EMBL/GenBank/DDBJ whole genome shotgun (WGS) entry which is preliminary data.</text>
</comment>
<sequence>MRDKTVVVSNVGPGVLAVKSRGQLQAAAKAPAPRLLHRGKDGDGLTRFRSRFVSARGHEGTRGHAGDELTPLDIFIGAEEHVIFPPKEVSVEAVNLGPSGGAAIWLGSKPRLQRKLR</sequence>
<protein>
    <submittedName>
        <fullName evidence="1">Uncharacterized protein</fullName>
    </submittedName>
</protein>
<name>A0A4Z2G1Z7_9TELE</name>
<dbReference type="EMBL" id="SRLO01000767">
    <property type="protein sequence ID" value="TNN46923.1"/>
    <property type="molecule type" value="Genomic_DNA"/>
</dbReference>
<gene>
    <name evidence="1" type="ORF">EYF80_042871</name>
</gene>
<keyword evidence="2" id="KW-1185">Reference proteome</keyword>
<evidence type="ECO:0000313" key="2">
    <source>
        <dbReference type="Proteomes" id="UP000314294"/>
    </source>
</evidence>
<dbReference type="Proteomes" id="UP000314294">
    <property type="component" value="Unassembled WGS sequence"/>
</dbReference>
<accession>A0A4Z2G1Z7</accession>
<dbReference type="AlphaFoldDB" id="A0A4Z2G1Z7"/>
<reference evidence="1 2" key="1">
    <citation type="submission" date="2019-03" db="EMBL/GenBank/DDBJ databases">
        <title>First draft genome of Liparis tanakae, snailfish: a comprehensive survey of snailfish specific genes.</title>
        <authorList>
            <person name="Kim W."/>
            <person name="Song I."/>
            <person name="Jeong J.-H."/>
            <person name="Kim D."/>
            <person name="Kim S."/>
            <person name="Ryu S."/>
            <person name="Song J.Y."/>
            <person name="Lee S.K."/>
        </authorList>
    </citation>
    <scope>NUCLEOTIDE SEQUENCE [LARGE SCALE GENOMIC DNA]</scope>
    <source>
        <tissue evidence="1">Muscle</tissue>
    </source>
</reference>
<organism evidence="1 2">
    <name type="scientific">Liparis tanakae</name>
    <name type="common">Tanaka's snailfish</name>
    <dbReference type="NCBI Taxonomy" id="230148"/>
    <lineage>
        <taxon>Eukaryota</taxon>
        <taxon>Metazoa</taxon>
        <taxon>Chordata</taxon>
        <taxon>Craniata</taxon>
        <taxon>Vertebrata</taxon>
        <taxon>Euteleostomi</taxon>
        <taxon>Actinopterygii</taxon>
        <taxon>Neopterygii</taxon>
        <taxon>Teleostei</taxon>
        <taxon>Neoteleostei</taxon>
        <taxon>Acanthomorphata</taxon>
        <taxon>Eupercaria</taxon>
        <taxon>Perciformes</taxon>
        <taxon>Cottioidei</taxon>
        <taxon>Cottales</taxon>
        <taxon>Liparidae</taxon>
        <taxon>Liparis</taxon>
    </lineage>
</organism>
<evidence type="ECO:0000313" key="1">
    <source>
        <dbReference type="EMBL" id="TNN46923.1"/>
    </source>
</evidence>
<proteinExistence type="predicted"/>